<keyword evidence="7" id="KW-1185">Reference proteome</keyword>
<dbReference type="SMART" id="SM00421">
    <property type="entry name" value="HTH_LUXR"/>
    <property type="match status" value="1"/>
</dbReference>
<keyword evidence="2" id="KW-0238">DNA-binding</keyword>
<feature type="transmembrane region" description="Helical" evidence="4">
    <location>
        <begin position="215"/>
        <end position="232"/>
    </location>
</feature>
<reference evidence="7" key="1">
    <citation type="submission" date="2018-05" db="EMBL/GenBank/DDBJ databases">
        <title>Genome Sequencing of selected type strains of the family Eggerthellaceae.</title>
        <authorList>
            <person name="Danylec N."/>
            <person name="Stoll D.A."/>
            <person name="Doetsch A."/>
            <person name="Huch M."/>
        </authorList>
    </citation>
    <scope>NUCLEOTIDE SEQUENCE [LARGE SCALE GENOMIC DNA]</scope>
    <source>
        <strain evidence="7">DSM 24851</strain>
    </source>
</reference>
<dbReference type="Pfam" id="PF00196">
    <property type="entry name" value="GerE"/>
    <property type="match status" value="1"/>
</dbReference>
<dbReference type="CDD" id="cd06170">
    <property type="entry name" value="LuxR_C_like"/>
    <property type="match status" value="1"/>
</dbReference>
<keyword evidence="1" id="KW-0805">Transcription regulation</keyword>
<dbReference type="PANTHER" id="PTHR44688">
    <property type="entry name" value="DNA-BINDING TRANSCRIPTIONAL ACTIVATOR DEVR_DOSR"/>
    <property type="match status" value="1"/>
</dbReference>
<accession>A0A3N0B0V9</accession>
<proteinExistence type="predicted"/>
<keyword evidence="4" id="KW-1133">Transmembrane helix</keyword>
<organism evidence="6 7">
    <name type="scientific">Slackia equolifaciens</name>
    <dbReference type="NCBI Taxonomy" id="498718"/>
    <lineage>
        <taxon>Bacteria</taxon>
        <taxon>Bacillati</taxon>
        <taxon>Actinomycetota</taxon>
        <taxon>Coriobacteriia</taxon>
        <taxon>Eggerthellales</taxon>
        <taxon>Eggerthellaceae</taxon>
        <taxon>Slackia</taxon>
    </lineage>
</organism>
<feature type="transmembrane region" description="Helical" evidence="4">
    <location>
        <begin position="131"/>
        <end position="152"/>
    </location>
</feature>
<keyword evidence="4" id="KW-0812">Transmembrane</keyword>
<name>A0A3N0B0V9_9ACTN</name>
<keyword evidence="3" id="KW-0804">Transcription</keyword>
<feature type="transmembrane region" description="Helical" evidence="4">
    <location>
        <begin position="348"/>
        <end position="366"/>
    </location>
</feature>
<feature type="transmembrane region" description="Helical" evidence="4">
    <location>
        <begin position="406"/>
        <end position="427"/>
    </location>
</feature>
<evidence type="ECO:0000256" key="1">
    <source>
        <dbReference type="ARBA" id="ARBA00023015"/>
    </source>
</evidence>
<dbReference type="InterPro" id="IPR036388">
    <property type="entry name" value="WH-like_DNA-bd_sf"/>
</dbReference>
<feature type="transmembrane region" description="Helical" evidence="4">
    <location>
        <begin position="63"/>
        <end position="82"/>
    </location>
</feature>
<dbReference type="Gene3D" id="1.10.10.10">
    <property type="entry name" value="Winged helix-like DNA-binding domain superfamily/Winged helix DNA-binding domain"/>
    <property type="match status" value="1"/>
</dbReference>
<dbReference type="AlphaFoldDB" id="A0A3N0B0V9"/>
<evidence type="ECO:0000256" key="2">
    <source>
        <dbReference type="ARBA" id="ARBA00023125"/>
    </source>
</evidence>
<comment type="caution">
    <text evidence="6">The sequence shown here is derived from an EMBL/GenBank/DDBJ whole genome shotgun (WGS) entry which is preliminary data.</text>
</comment>
<evidence type="ECO:0000313" key="6">
    <source>
        <dbReference type="EMBL" id="RNL40464.1"/>
    </source>
</evidence>
<feature type="domain" description="HTH luxR-type" evidence="5">
    <location>
        <begin position="479"/>
        <end position="544"/>
    </location>
</feature>
<protein>
    <recommendedName>
        <fullName evidence="5">HTH luxR-type domain-containing protein</fullName>
    </recommendedName>
</protein>
<feature type="transmembrane region" description="Helical" evidence="4">
    <location>
        <begin position="102"/>
        <end position="119"/>
    </location>
</feature>
<dbReference type="SUPFAM" id="SSF46894">
    <property type="entry name" value="C-terminal effector domain of the bipartite response regulators"/>
    <property type="match status" value="1"/>
</dbReference>
<evidence type="ECO:0000256" key="3">
    <source>
        <dbReference type="ARBA" id="ARBA00023163"/>
    </source>
</evidence>
<evidence type="ECO:0000313" key="7">
    <source>
        <dbReference type="Proteomes" id="UP000269591"/>
    </source>
</evidence>
<feature type="transmembrane region" description="Helical" evidence="4">
    <location>
        <begin position="316"/>
        <end position="336"/>
    </location>
</feature>
<keyword evidence="4" id="KW-0472">Membrane</keyword>
<dbReference type="PRINTS" id="PR00038">
    <property type="entry name" value="HTHLUXR"/>
</dbReference>
<evidence type="ECO:0000256" key="4">
    <source>
        <dbReference type="SAM" id="Phobius"/>
    </source>
</evidence>
<feature type="transmembrane region" description="Helical" evidence="4">
    <location>
        <begin position="158"/>
        <end position="182"/>
    </location>
</feature>
<dbReference type="Proteomes" id="UP000269591">
    <property type="component" value="Unassembled WGS sequence"/>
</dbReference>
<dbReference type="GO" id="GO:0006355">
    <property type="term" value="P:regulation of DNA-templated transcription"/>
    <property type="evidence" value="ECO:0007669"/>
    <property type="project" value="InterPro"/>
</dbReference>
<sequence>MDSRQTAANHPKVLKCLMAASPKRRILRNGAAKSIMAAKGYDVGRLSPHIWGGPLQHIRSYRAAACIALGWGLLAVWADLYGHMPALAIPYSELSSFGNMRIFWLTGLLAMSCIMVAFPQRVKQHAGALQFAAPFIASFSTLAFAASFQQSVLPPQALALTGIVASGACYTWFACSFCLVIARTTSLRAAIATVAGSLIIKIFVFHALSLLASDSAATVVAIALPFVVAALLKAAESLGRKNAEQPNAALADSAEAHAANVTAQKGPWAGIISPTSEGDWPFPQVAIAAVALATMRAITPLGFFGDPLNLFTNIPVSLLGALGVCVITGALSAILFANKRLGEKSADFLPGFLVLIFAFFASAGISPSNAVTAAILEMFITAAEAFGHVLFWSILVVFIRRGGVATYRFLGCATGIYNAISLIWITFFFDLGIANNAVILCVVFAILTLVVWLADRRGVQQPQQAAADAGSELVDRREELANRYALSPREREVFMMLAQGRSRAHISNALVLSEGTVKTHISHIYAKLGVSNKQEMLDLLLANEENGEDRAAQPKDGDR</sequence>
<dbReference type="PANTHER" id="PTHR44688:SF16">
    <property type="entry name" value="DNA-BINDING TRANSCRIPTIONAL ACTIVATOR DEVR_DOSR"/>
    <property type="match status" value="1"/>
</dbReference>
<dbReference type="GO" id="GO:0003677">
    <property type="term" value="F:DNA binding"/>
    <property type="evidence" value="ECO:0007669"/>
    <property type="project" value="UniProtKB-KW"/>
</dbReference>
<dbReference type="PROSITE" id="PS50043">
    <property type="entry name" value="HTH_LUXR_2"/>
    <property type="match status" value="1"/>
</dbReference>
<feature type="transmembrane region" description="Helical" evidence="4">
    <location>
        <begin position="378"/>
        <end position="399"/>
    </location>
</feature>
<gene>
    <name evidence="6" type="ORF">DMP06_04845</name>
</gene>
<evidence type="ECO:0000259" key="5">
    <source>
        <dbReference type="PROSITE" id="PS50043"/>
    </source>
</evidence>
<feature type="transmembrane region" description="Helical" evidence="4">
    <location>
        <begin position="433"/>
        <end position="454"/>
    </location>
</feature>
<dbReference type="EMBL" id="QIBX01000006">
    <property type="protein sequence ID" value="RNL40464.1"/>
    <property type="molecule type" value="Genomic_DNA"/>
</dbReference>
<dbReference type="InterPro" id="IPR000792">
    <property type="entry name" value="Tscrpt_reg_LuxR_C"/>
</dbReference>
<feature type="transmembrane region" description="Helical" evidence="4">
    <location>
        <begin position="189"/>
        <end position="209"/>
    </location>
</feature>
<dbReference type="InterPro" id="IPR016032">
    <property type="entry name" value="Sig_transdc_resp-reg_C-effctor"/>
</dbReference>
<feature type="transmembrane region" description="Helical" evidence="4">
    <location>
        <begin position="285"/>
        <end position="304"/>
    </location>
</feature>